<dbReference type="InterPro" id="IPR045231">
    <property type="entry name" value="Yip1/4-like"/>
</dbReference>
<accession>A0A059F4K0</accession>
<reference evidence="8 9" key="2">
    <citation type="submission" date="2014-03" db="EMBL/GenBank/DDBJ databases">
        <title>The Genome Sequence of Anncaliia algerae insect isolate PRA339.</title>
        <authorList>
            <consortium name="The Broad Institute Genome Sequencing Platform"/>
            <consortium name="The Broad Institute Genome Sequencing Center for Infectious Disease"/>
            <person name="Cuomo C."/>
            <person name="Becnel J."/>
            <person name="Sanscrainte N."/>
            <person name="Walker B."/>
            <person name="Young S.K."/>
            <person name="Zeng Q."/>
            <person name="Gargeya S."/>
            <person name="Fitzgerald M."/>
            <person name="Haas B."/>
            <person name="Abouelleil A."/>
            <person name="Alvarado L."/>
            <person name="Arachchi H.M."/>
            <person name="Berlin A.M."/>
            <person name="Chapman S.B."/>
            <person name="Dewar J."/>
            <person name="Goldberg J."/>
            <person name="Griggs A."/>
            <person name="Gujja S."/>
            <person name="Hansen M."/>
            <person name="Howarth C."/>
            <person name="Imamovic A."/>
            <person name="Larimer J."/>
            <person name="McCowan C."/>
            <person name="Murphy C."/>
            <person name="Neiman D."/>
            <person name="Pearson M."/>
            <person name="Priest M."/>
            <person name="Roberts A."/>
            <person name="Saif S."/>
            <person name="Shea T."/>
            <person name="Sisk P."/>
            <person name="Sykes S."/>
            <person name="Wortman J."/>
            <person name="Nusbaum C."/>
            <person name="Birren B."/>
        </authorList>
    </citation>
    <scope>NUCLEOTIDE SEQUENCE [LARGE SCALE GENOMIC DNA]</scope>
    <source>
        <strain evidence="8 9">PRA339</strain>
    </source>
</reference>
<dbReference type="Pfam" id="PF04893">
    <property type="entry name" value="Yip1"/>
    <property type="match status" value="1"/>
</dbReference>
<dbReference type="STRING" id="1288291.A0A059F4K0"/>
<proteinExistence type="inferred from homology"/>
<sequence>MNDLSGYEDIYTEKIDYKAAFLGNLPGDTSLLDELGINFGTIKQESRVVLDVFLNKTNTFNCKTADCVGPLLFYIVYSLFLMINGKMHFGYIYFLSLVSNMFIYFLLNVLGERNINLLETFSCLGYSQLPITIFSFVNLFLKYFSVKLRLIIGAVFAIWSSLIGTSIFVKFLELDKLYAIIGYPLFLIYFCFVLIVIF</sequence>
<keyword evidence="5 6" id="KW-0472">Membrane</keyword>
<dbReference type="VEuPathDB" id="MicrosporidiaDB:H312_00690"/>
<comment type="subcellular location">
    <subcellularLocation>
        <location evidence="6">Golgi apparatus membrane</location>
        <topology evidence="6">Multi-pass membrane protein</topology>
    </subcellularLocation>
    <subcellularLocation>
        <location evidence="1">Membrane</location>
        <topology evidence="1">Multi-pass membrane protein</topology>
    </subcellularLocation>
</comment>
<dbReference type="OrthoDB" id="440385at2759"/>
<evidence type="ECO:0000256" key="1">
    <source>
        <dbReference type="ARBA" id="ARBA00004141"/>
    </source>
</evidence>
<dbReference type="HOGENOM" id="CLU_074741_4_1_1"/>
<dbReference type="PANTHER" id="PTHR21236:SF2">
    <property type="entry name" value="PROTEIN YIPF"/>
    <property type="match status" value="1"/>
</dbReference>
<evidence type="ECO:0000256" key="3">
    <source>
        <dbReference type="ARBA" id="ARBA00022692"/>
    </source>
</evidence>
<feature type="transmembrane region" description="Helical" evidence="6">
    <location>
        <begin position="177"/>
        <end position="197"/>
    </location>
</feature>
<keyword evidence="9" id="KW-1185">Reference proteome</keyword>
<feature type="transmembrane region" description="Helical" evidence="6">
    <location>
        <begin position="68"/>
        <end position="84"/>
    </location>
</feature>
<evidence type="ECO:0000256" key="5">
    <source>
        <dbReference type="ARBA" id="ARBA00023136"/>
    </source>
</evidence>
<evidence type="ECO:0000259" key="7">
    <source>
        <dbReference type="Pfam" id="PF04893"/>
    </source>
</evidence>
<evidence type="ECO:0000256" key="6">
    <source>
        <dbReference type="RuleBase" id="RU361264"/>
    </source>
</evidence>
<dbReference type="InterPro" id="IPR006977">
    <property type="entry name" value="Yip1_dom"/>
</dbReference>
<dbReference type="EMBL" id="KK365135">
    <property type="protein sequence ID" value="KCZ81929.1"/>
    <property type="molecule type" value="Genomic_DNA"/>
</dbReference>
<dbReference type="AlphaFoldDB" id="A0A059F4K0"/>
<name>A0A059F4K0_9MICR</name>
<dbReference type="GO" id="GO:0048280">
    <property type="term" value="P:vesicle fusion with Golgi apparatus"/>
    <property type="evidence" value="ECO:0007669"/>
    <property type="project" value="TreeGrafter"/>
</dbReference>
<reference evidence="9" key="1">
    <citation type="submission" date="2013-02" db="EMBL/GenBank/DDBJ databases">
        <authorList>
            <consortium name="The Broad Institute Genome Sequencing Platform"/>
            <person name="Cuomo C."/>
            <person name="Becnel J."/>
            <person name="Sanscrainte N."/>
            <person name="Walker B."/>
            <person name="Young S.K."/>
            <person name="Zeng Q."/>
            <person name="Gargeya S."/>
            <person name="Fitzgerald M."/>
            <person name="Haas B."/>
            <person name="Abouelleil A."/>
            <person name="Alvarado L."/>
            <person name="Arachchi H.M."/>
            <person name="Berlin A.M."/>
            <person name="Chapman S.B."/>
            <person name="Dewar J."/>
            <person name="Goldberg J."/>
            <person name="Griggs A."/>
            <person name="Gujja S."/>
            <person name="Hansen M."/>
            <person name="Howarth C."/>
            <person name="Imamovic A."/>
            <person name="Larimer J."/>
            <person name="McCowan C."/>
            <person name="Murphy C."/>
            <person name="Neiman D."/>
            <person name="Pearson M."/>
            <person name="Priest M."/>
            <person name="Roberts A."/>
            <person name="Saif S."/>
            <person name="Shea T."/>
            <person name="Sisk P."/>
            <person name="Sykes S."/>
            <person name="Wortman J."/>
            <person name="Nusbaum C."/>
            <person name="Birren B."/>
        </authorList>
    </citation>
    <scope>NUCLEOTIDE SEQUENCE [LARGE SCALE GENOMIC DNA]</scope>
    <source>
        <strain evidence="9">PRA339</strain>
    </source>
</reference>
<comment type="similarity">
    <text evidence="2 6">Belongs to the YIP1 family.</text>
</comment>
<gene>
    <name evidence="8" type="ORF">H312_00690</name>
</gene>
<feature type="domain" description="Yip1" evidence="7">
    <location>
        <begin position="70"/>
        <end position="195"/>
    </location>
</feature>
<dbReference type="GO" id="GO:0006888">
    <property type="term" value="P:endoplasmic reticulum to Golgi vesicle-mediated transport"/>
    <property type="evidence" value="ECO:0007669"/>
    <property type="project" value="InterPro"/>
</dbReference>
<feature type="transmembrane region" description="Helical" evidence="6">
    <location>
        <begin position="117"/>
        <end position="141"/>
    </location>
</feature>
<organism evidence="8 9">
    <name type="scientific">Anncaliia algerae PRA339</name>
    <dbReference type="NCBI Taxonomy" id="1288291"/>
    <lineage>
        <taxon>Eukaryota</taxon>
        <taxon>Fungi</taxon>
        <taxon>Fungi incertae sedis</taxon>
        <taxon>Microsporidia</taxon>
        <taxon>Tubulinosematoidea</taxon>
        <taxon>Tubulinosematidae</taxon>
        <taxon>Anncaliia</taxon>
    </lineage>
</organism>
<feature type="transmembrane region" description="Helical" evidence="6">
    <location>
        <begin position="148"/>
        <end position="171"/>
    </location>
</feature>
<dbReference type="GO" id="GO:0005802">
    <property type="term" value="C:trans-Golgi network"/>
    <property type="evidence" value="ECO:0007669"/>
    <property type="project" value="TreeGrafter"/>
</dbReference>
<dbReference type="Proteomes" id="UP000030655">
    <property type="component" value="Unassembled WGS sequence"/>
</dbReference>
<evidence type="ECO:0000313" key="8">
    <source>
        <dbReference type="EMBL" id="KCZ81929.1"/>
    </source>
</evidence>
<evidence type="ECO:0000256" key="4">
    <source>
        <dbReference type="ARBA" id="ARBA00022989"/>
    </source>
</evidence>
<dbReference type="GO" id="GO:0000139">
    <property type="term" value="C:Golgi membrane"/>
    <property type="evidence" value="ECO:0007669"/>
    <property type="project" value="UniProtKB-SubCell"/>
</dbReference>
<dbReference type="PANTHER" id="PTHR21236">
    <property type="entry name" value="GOLGI MEMBRANE PROTEIN YIP1"/>
    <property type="match status" value="1"/>
</dbReference>
<evidence type="ECO:0000256" key="2">
    <source>
        <dbReference type="ARBA" id="ARBA00010596"/>
    </source>
</evidence>
<evidence type="ECO:0000313" key="9">
    <source>
        <dbReference type="Proteomes" id="UP000030655"/>
    </source>
</evidence>
<keyword evidence="3 6" id="KW-0812">Transmembrane</keyword>
<feature type="transmembrane region" description="Helical" evidence="6">
    <location>
        <begin position="91"/>
        <end position="111"/>
    </location>
</feature>
<keyword evidence="4 6" id="KW-1133">Transmembrane helix</keyword>
<protein>
    <recommendedName>
        <fullName evidence="6">Protein YIP</fullName>
    </recommendedName>
</protein>